<dbReference type="NCBIfam" id="NF009793">
    <property type="entry name" value="PRK13285.1-1"/>
    <property type="match status" value="1"/>
</dbReference>
<dbReference type="GO" id="GO:0044780">
    <property type="term" value="P:bacterial-type flagellum assembly"/>
    <property type="evidence" value="ECO:0007669"/>
    <property type="project" value="UniProtKB-UniRule"/>
</dbReference>
<keyword evidence="6" id="KW-1185">Reference proteome</keyword>
<keyword evidence="5" id="KW-0282">Flagellum</keyword>
<protein>
    <recommendedName>
        <fullName evidence="4">Flagellar assembly factor FliW</fullName>
    </recommendedName>
</protein>
<keyword evidence="2 4" id="KW-1005">Bacterial flagellum biogenesis</keyword>
<keyword evidence="1 4" id="KW-0963">Cytoplasm</keyword>
<dbReference type="SUPFAM" id="SSF141457">
    <property type="entry name" value="BH3618-like"/>
    <property type="match status" value="1"/>
</dbReference>
<evidence type="ECO:0000256" key="2">
    <source>
        <dbReference type="ARBA" id="ARBA00022795"/>
    </source>
</evidence>
<comment type="subunit">
    <text evidence="4">Interacts with translational regulator CsrA and flagellin(s).</text>
</comment>
<evidence type="ECO:0000256" key="4">
    <source>
        <dbReference type="HAMAP-Rule" id="MF_01185"/>
    </source>
</evidence>
<keyword evidence="5" id="KW-0966">Cell projection</keyword>
<keyword evidence="3 4" id="KW-0810">Translation regulation</keyword>
<dbReference type="HAMAP" id="MF_01185">
    <property type="entry name" value="FliW"/>
    <property type="match status" value="1"/>
</dbReference>
<accession>A0A923RK33</accession>
<dbReference type="Proteomes" id="UP000637359">
    <property type="component" value="Unassembled WGS sequence"/>
</dbReference>
<organism evidence="5 6">
    <name type="scientific">Ornithinibacillus hominis</name>
    <dbReference type="NCBI Taxonomy" id="2763055"/>
    <lineage>
        <taxon>Bacteria</taxon>
        <taxon>Bacillati</taxon>
        <taxon>Bacillota</taxon>
        <taxon>Bacilli</taxon>
        <taxon>Bacillales</taxon>
        <taxon>Bacillaceae</taxon>
        <taxon>Ornithinibacillus</taxon>
    </lineage>
</organism>
<dbReference type="Gene3D" id="2.30.290.10">
    <property type="entry name" value="BH3618-like"/>
    <property type="match status" value="1"/>
</dbReference>
<evidence type="ECO:0000256" key="3">
    <source>
        <dbReference type="ARBA" id="ARBA00022845"/>
    </source>
</evidence>
<evidence type="ECO:0000313" key="5">
    <source>
        <dbReference type="EMBL" id="MBC5637898.1"/>
    </source>
</evidence>
<comment type="caution">
    <text evidence="5">The sequence shown here is derived from an EMBL/GenBank/DDBJ whole genome shotgun (WGS) entry which is preliminary data.</text>
</comment>
<reference evidence="5" key="1">
    <citation type="submission" date="2020-08" db="EMBL/GenBank/DDBJ databases">
        <title>Genome public.</title>
        <authorList>
            <person name="Liu C."/>
            <person name="Sun Q."/>
        </authorList>
    </citation>
    <scope>NUCLEOTIDE SEQUENCE</scope>
    <source>
        <strain evidence="5">BX22</strain>
    </source>
</reference>
<keyword evidence="4" id="KW-0143">Chaperone</keyword>
<dbReference type="Pfam" id="PF02623">
    <property type="entry name" value="FliW"/>
    <property type="match status" value="1"/>
</dbReference>
<comment type="function">
    <text evidence="4">Acts as an anti-CsrA protein, binds CsrA and prevents it from repressing translation of its target genes, one of which is flagellin. Binds to flagellin and participates in the assembly of the flagellum.</text>
</comment>
<keyword evidence="5" id="KW-0969">Cilium</keyword>
<dbReference type="PANTHER" id="PTHR39190">
    <property type="entry name" value="FLAGELLAR ASSEMBLY FACTOR FLIW"/>
    <property type="match status" value="1"/>
</dbReference>
<dbReference type="GO" id="GO:0005737">
    <property type="term" value="C:cytoplasm"/>
    <property type="evidence" value="ECO:0007669"/>
    <property type="project" value="UniProtKB-SubCell"/>
</dbReference>
<dbReference type="AlphaFoldDB" id="A0A923RK33"/>
<dbReference type="InterPro" id="IPR024046">
    <property type="entry name" value="Flagellar_assmbl_FliW_dom_sf"/>
</dbReference>
<dbReference type="PANTHER" id="PTHR39190:SF1">
    <property type="entry name" value="FLAGELLAR ASSEMBLY FACTOR FLIW"/>
    <property type="match status" value="1"/>
</dbReference>
<dbReference type="GO" id="GO:0006417">
    <property type="term" value="P:regulation of translation"/>
    <property type="evidence" value="ECO:0007669"/>
    <property type="project" value="UniProtKB-KW"/>
</dbReference>
<comment type="subcellular location">
    <subcellularLocation>
        <location evidence="4">Cytoplasm</location>
    </subcellularLocation>
</comment>
<sequence length="147" mass="16490">MKIPTKYLGDVVIEKEQIIQFQSGIPGFVEEKEFVLLNIPGNPVFQFLQSVKSETLAFVVTNPYQFYSEYTLELDDSTIEALEIHSEEDVLIASIVTLKAPFESSTINLKAPVLINQRKMLGKQYILNTDKYESKASIKPTTAGKGV</sequence>
<evidence type="ECO:0000256" key="1">
    <source>
        <dbReference type="ARBA" id="ARBA00022490"/>
    </source>
</evidence>
<name>A0A923RK33_9BACI</name>
<gene>
    <name evidence="4" type="primary">fliW</name>
    <name evidence="5" type="ORF">H8S33_13895</name>
</gene>
<evidence type="ECO:0000313" key="6">
    <source>
        <dbReference type="Proteomes" id="UP000637359"/>
    </source>
</evidence>
<dbReference type="EMBL" id="JACOOL010000010">
    <property type="protein sequence ID" value="MBC5637898.1"/>
    <property type="molecule type" value="Genomic_DNA"/>
</dbReference>
<dbReference type="InterPro" id="IPR003775">
    <property type="entry name" value="Flagellar_assembly_factor_FliW"/>
</dbReference>
<proteinExistence type="inferred from homology"/>
<comment type="similarity">
    <text evidence="4">Belongs to the FliW family.</text>
</comment>